<dbReference type="InterPro" id="IPR036291">
    <property type="entry name" value="NAD(P)-bd_dom_sf"/>
</dbReference>
<keyword evidence="4" id="KW-1185">Reference proteome</keyword>
<dbReference type="PRINTS" id="PR00081">
    <property type="entry name" value="GDHRDH"/>
</dbReference>
<protein>
    <submittedName>
        <fullName evidence="3">Uncharacterized protein</fullName>
    </submittedName>
</protein>
<dbReference type="Proteomes" id="UP001345013">
    <property type="component" value="Unassembled WGS sequence"/>
</dbReference>
<dbReference type="InterPro" id="IPR002347">
    <property type="entry name" value="SDR_fam"/>
</dbReference>
<organism evidence="3 4">
    <name type="scientific">Lithohypha guttulata</name>
    <dbReference type="NCBI Taxonomy" id="1690604"/>
    <lineage>
        <taxon>Eukaryota</taxon>
        <taxon>Fungi</taxon>
        <taxon>Dikarya</taxon>
        <taxon>Ascomycota</taxon>
        <taxon>Pezizomycotina</taxon>
        <taxon>Eurotiomycetes</taxon>
        <taxon>Chaetothyriomycetidae</taxon>
        <taxon>Chaetothyriales</taxon>
        <taxon>Trichomeriaceae</taxon>
        <taxon>Lithohypha</taxon>
    </lineage>
</organism>
<proteinExistence type="inferred from homology"/>
<evidence type="ECO:0000256" key="1">
    <source>
        <dbReference type="ARBA" id="ARBA00006484"/>
    </source>
</evidence>
<comment type="similarity">
    <text evidence="1">Belongs to the short-chain dehydrogenases/reductases (SDR) family.</text>
</comment>
<evidence type="ECO:0000313" key="3">
    <source>
        <dbReference type="EMBL" id="KAK5097635.1"/>
    </source>
</evidence>
<reference evidence="3 4" key="1">
    <citation type="submission" date="2023-08" db="EMBL/GenBank/DDBJ databases">
        <title>Black Yeasts Isolated from many extreme environments.</title>
        <authorList>
            <person name="Coleine C."/>
            <person name="Stajich J.E."/>
            <person name="Selbmann L."/>
        </authorList>
    </citation>
    <scope>NUCLEOTIDE SEQUENCE [LARGE SCALE GENOMIC DNA]</scope>
    <source>
        <strain evidence="3 4">CCFEE 5885</strain>
    </source>
</reference>
<gene>
    <name evidence="3" type="ORF">LTR24_002101</name>
</gene>
<dbReference type="SUPFAM" id="SSF51735">
    <property type="entry name" value="NAD(P)-binding Rossmann-fold domains"/>
    <property type="match status" value="1"/>
</dbReference>
<evidence type="ECO:0000256" key="2">
    <source>
        <dbReference type="ARBA" id="ARBA00023002"/>
    </source>
</evidence>
<dbReference type="Pfam" id="PF00106">
    <property type="entry name" value="adh_short"/>
    <property type="match status" value="1"/>
</dbReference>
<dbReference type="Gene3D" id="3.40.50.720">
    <property type="entry name" value="NAD(P)-binding Rossmann-like Domain"/>
    <property type="match status" value="1"/>
</dbReference>
<comment type="caution">
    <text evidence="3">The sequence shown here is derived from an EMBL/GenBank/DDBJ whole genome shotgun (WGS) entry which is preliminary data.</text>
</comment>
<dbReference type="PANTHER" id="PTHR44229">
    <property type="entry name" value="15-HYDROXYPROSTAGLANDIN DEHYDROGENASE [NAD(+)]"/>
    <property type="match status" value="1"/>
</dbReference>
<evidence type="ECO:0000313" key="4">
    <source>
        <dbReference type="Proteomes" id="UP001345013"/>
    </source>
</evidence>
<dbReference type="EMBL" id="JAVRRG010000017">
    <property type="protein sequence ID" value="KAK5097635.1"/>
    <property type="molecule type" value="Genomic_DNA"/>
</dbReference>
<keyword evidence="2" id="KW-0560">Oxidoreductase</keyword>
<dbReference type="PANTHER" id="PTHR44229:SF4">
    <property type="entry name" value="15-HYDROXYPROSTAGLANDIN DEHYDROGENASE [NAD(+)]"/>
    <property type="match status" value="1"/>
</dbReference>
<name>A0ABR0KIV5_9EURO</name>
<sequence>MPCGDLPLKSKVVLVTGGGSGINLSFVKLAVQREARGVIIGDLKLTTEAEKFVQTNSTKVVFAKCDVTRRKDLENLVQVAADRFGDVPDVYVAGAGVFEPEWSNWWDDTEEDRYSELDINVNHALKLSRIAMRALLGKRKKGVILITASLAGYQHAVIGFVRSMAELDGLENIKVVAVAPGLVHTPLWTDRPNTMRQFGYDEKAAVTADFVAEKMMDLVVDGRYGGGSCLEVSASSVRTLGTWDVPAPAYIGTTVPQEALDASYAPLKAIMEKDRQHKL</sequence>
<accession>A0ABR0KIV5</accession>